<dbReference type="PANTHER" id="PTHR36766">
    <property type="entry name" value="PLANT BROAD-SPECTRUM MILDEW RESISTANCE PROTEIN RPW8"/>
    <property type="match status" value="1"/>
</dbReference>
<keyword evidence="7" id="KW-1185">Reference proteome</keyword>
<dbReference type="InterPro" id="IPR032675">
    <property type="entry name" value="LRR_dom_sf"/>
</dbReference>
<dbReference type="Pfam" id="PF25019">
    <property type="entry name" value="LRR_R13L1-DRL21"/>
    <property type="match status" value="1"/>
</dbReference>
<evidence type="ECO:0000256" key="2">
    <source>
        <dbReference type="ARBA" id="ARBA00022821"/>
    </source>
</evidence>
<dbReference type="Gene3D" id="3.80.10.10">
    <property type="entry name" value="Ribonuclease Inhibitor"/>
    <property type="match status" value="3"/>
</dbReference>
<feature type="domain" description="R13L1/DRL21-like LRR repeat region" evidence="5">
    <location>
        <begin position="758"/>
        <end position="879"/>
    </location>
</feature>
<feature type="domain" description="NB-ARC" evidence="3">
    <location>
        <begin position="252"/>
        <end position="409"/>
    </location>
</feature>
<dbReference type="InterPro" id="IPR036388">
    <property type="entry name" value="WH-like_DNA-bd_sf"/>
</dbReference>
<comment type="caution">
    <text evidence="6">The sequence shown here is derived from an EMBL/GenBank/DDBJ whole genome shotgun (WGS) entry which is preliminary data.</text>
</comment>
<evidence type="ECO:0000259" key="3">
    <source>
        <dbReference type="Pfam" id="PF00931"/>
    </source>
</evidence>
<dbReference type="GO" id="GO:0006952">
    <property type="term" value="P:defense response"/>
    <property type="evidence" value="ECO:0007669"/>
    <property type="project" value="UniProtKB-KW"/>
</dbReference>
<dbReference type="EMBL" id="CAJGYO010000007">
    <property type="protein sequence ID" value="CAD6247347.1"/>
    <property type="molecule type" value="Genomic_DNA"/>
</dbReference>
<dbReference type="OrthoDB" id="655895at2759"/>
<reference evidence="6" key="1">
    <citation type="submission" date="2020-10" db="EMBL/GenBank/DDBJ databases">
        <authorList>
            <person name="Han B."/>
            <person name="Lu T."/>
            <person name="Zhao Q."/>
            <person name="Huang X."/>
            <person name="Zhao Y."/>
        </authorList>
    </citation>
    <scope>NUCLEOTIDE SEQUENCE</scope>
</reference>
<evidence type="ECO:0000256" key="1">
    <source>
        <dbReference type="ARBA" id="ARBA00022614"/>
    </source>
</evidence>
<dbReference type="PRINTS" id="PR00364">
    <property type="entry name" value="DISEASERSIST"/>
</dbReference>
<dbReference type="GO" id="GO:0043531">
    <property type="term" value="F:ADP binding"/>
    <property type="evidence" value="ECO:0007669"/>
    <property type="project" value="InterPro"/>
</dbReference>
<dbReference type="SUPFAM" id="SSF52058">
    <property type="entry name" value="L domain-like"/>
    <property type="match status" value="2"/>
</dbReference>
<organism evidence="6 7">
    <name type="scientific">Miscanthus lutarioriparius</name>
    <dbReference type="NCBI Taxonomy" id="422564"/>
    <lineage>
        <taxon>Eukaryota</taxon>
        <taxon>Viridiplantae</taxon>
        <taxon>Streptophyta</taxon>
        <taxon>Embryophyta</taxon>
        <taxon>Tracheophyta</taxon>
        <taxon>Spermatophyta</taxon>
        <taxon>Magnoliopsida</taxon>
        <taxon>Liliopsida</taxon>
        <taxon>Poales</taxon>
        <taxon>Poaceae</taxon>
        <taxon>PACMAD clade</taxon>
        <taxon>Panicoideae</taxon>
        <taxon>Andropogonodae</taxon>
        <taxon>Andropogoneae</taxon>
        <taxon>Saccharinae</taxon>
        <taxon>Miscanthus</taxon>
    </lineage>
</organism>
<feature type="domain" description="Disease resistance protein winged helix" evidence="4">
    <location>
        <begin position="497"/>
        <end position="563"/>
    </location>
</feature>
<dbReference type="Pfam" id="PF23559">
    <property type="entry name" value="WHD_DRP"/>
    <property type="match status" value="1"/>
</dbReference>
<dbReference type="InterPro" id="IPR056789">
    <property type="entry name" value="LRR_R13L1-DRL21"/>
</dbReference>
<evidence type="ECO:0000259" key="4">
    <source>
        <dbReference type="Pfam" id="PF23559"/>
    </source>
</evidence>
<dbReference type="SUPFAM" id="SSF52540">
    <property type="entry name" value="P-loop containing nucleoside triphosphate hydrolases"/>
    <property type="match status" value="1"/>
</dbReference>
<sequence length="1400" mass="156579">MEVAVGAANWLLGKVLRKLSDDLVAGYVASRELGLNYDKITDELNHTLGLLHEAQGRDVGDNPGLQRLLDGLCKKADEAEDALDELHYFMIQDELDGTRDATPELGDGHGAEALHARHAARNAAGNWFSCFCCCSSQDGVAAAVSNDTHSTSKGEAKSDDGFAGGQCDKLPFDRVAVSNKIKQLLEDMHSKCSLISDLLKIKQGISLVPGSMANSIQRPAIGSTIRQDKLYGRSTIFNETIKGMTSATWHETLSVLPIVGPGGIGKTTFTQHLYNDKRTEEHFTVRAWVCVSTSFDVLKLSKEILDCLPATENEGGNETNNLDQLQKSIAKRLRSKRFLIVLDDIWQCSEDKWANLLAPFKMREAGAGSMIIVTTRFPYIAQMVKTTTLVNLEGLEPADFWNFFQACVFGEVSAVHDKEQLIEVARQISDKLKCSPLAAKTVGRLLKKRFSREHWVQILENKEWLNQTHDDDIMPALKISYDYLPFHLKKCFSYCALYPEDYKFESLEIGRFWISIGITDSGGQNDKIEDIGSKYLDELFDYGFLMKGYGNYYVIHDLLHELAQMVSSKECAHISCSSFRAENIPSSIRHLSILMQDKYIENFGGEMDKLRRRIDIGNLRSLMIFGEYRRASLVNILKDTFKEIKDLRVLFIFMYSLDSLPHNFSKLIHLRYLKLKSPYYSEVCLPSTVSRFYHLKFLDLQYWGSSCDFPKGISRLVNLCHFLSNVEFHSSIPEVGKMKLLQELRRFHVKKESVGFELRELGQLEKIGGGLDIYGLENVRTREEANEAKSTAKRNLTELALVWSAEQPFVEDGILDGLEPHCNLGALSIVNHGGTTGPTWLCSNTHLKNLETLHLEGVSWSALPPFGLMHHLGTLKLKNIVGIRQFGPDFIGGITEKSFTQLKEVEFVDMPELVEWIGGGNTHLFSRLETVECTNCPKLIALPFSGLPNLCDLYTKACPELCLPPLPHTSKLSWFRTDYLYYRSSHLSIKDMPCELALHNLGEKIIGKFVQMFPISFCFACNSSADEDHDEEEVLLQFPPSLASSLRNVKLHGCHNLTLPVEDGGGFQGLLWLESVWIHNCGKLFSGWSTGVADCSSINPFPPCVKELRLWNETSSTLSMALLSNLTSLTYLELGNWNNITVGGFNPLITSNLDHLTVLTWKQDGETEPYSVAVDLLAEVSRTKTMPAGSFQLVSLDVDSISGVLVAPICTRLSATLRTLCFSFDWRAESFTEEQEQALQLLTSLQYLFIGGCRVLQSLPQVLHRLPSLESLQISGSYRIRSLPKEGFPESLQRLSISDCCPELYEECQKLRGTRPDIAVYAKLPAGTTACSTTALFCGNYSFIVLLHIGFTNSTLPLTALNQSAAWNCILLCTKVKLVEDSRRCGASIGQSQGGKTEER</sequence>
<gene>
    <name evidence="6" type="ORF">NCGR_LOCUS31552</name>
</gene>
<dbReference type="InterPro" id="IPR002182">
    <property type="entry name" value="NB-ARC"/>
</dbReference>
<dbReference type="Pfam" id="PF00931">
    <property type="entry name" value="NB-ARC"/>
    <property type="match status" value="1"/>
</dbReference>
<proteinExistence type="predicted"/>
<protein>
    <recommendedName>
        <fullName evidence="8">NB-ARC domain-containing protein</fullName>
    </recommendedName>
</protein>
<dbReference type="InterPro" id="IPR027417">
    <property type="entry name" value="P-loop_NTPase"/>
</dbReference>
<dbReference type="Gene3D" id="1.10.10.10">
    <property type="entry name" value="Winged helix-like DNA-binding domain superfamily/Winged helix DNA-binding domain"/>
    <property type="match status" value="1"/>
</dbReference>
<name>A0A811PRX6_9POAL</name>
<accession>A0A811PRX6</accession>
<evidence type="ECO:0000313" key="6">
    <source>
        <dbReference type="EMBL" id="CAD6247347.1"/>
    </source>
</evidence>
<keyword evidence="2" id="KW-0611">Plant defense</keyword>
<keyword evidence="1" id="KW-0433">Leucine-rich repeat</keyword>
<dbReference type="PANTHER" id="PTHR36766:SF64">
    <property type="entry name" value="OS12G0206100 PROTEIN"/>
    <property type="match status" value="1"/>
</dbReference>
<dbReference type="Proteomes" id="UP000604825">
    <property type="component" value="Unassembled WGS sequence"/>
</dbReference>
<evidence type="ECO:0000259" key="5">
    <source>
        <dbReference type="Pfam" id="PF25019"/>
    </source>
</evidence>
<evidence type="ECO:0000313" key="7">
    <source>
        <dbReference type="Proteomes" id="UP000604825"/>
    </source>
</evidence>
<evidence type="ECO:0008006" key="8">
    <source>
        <dbReference type="Google" id="ProtNLM"/>
    </source>
</evidence>
<dbReference type="InterPro" id="IPR058922">
    <property type="entry name" value="WHD_DRP"/>
</dbReference>
<dbReference type="Gene3D" id="3.40.50.300">
    <property type="entry name" value="P-loop containing nucleotide triphosphate hydrolases"/>
    <property type="match status" value="1"/>
</dbReference>